<proteinExistence type="predicted"/>
<dbReference type="InterPro" id="IPR013792">
    <property type="entry name" value="RNA3'P_cycl/enolpyr_Trfase_a/b"/>
</dbReference>
<dbReference type="InterPro" id="IPR036553">
    <property type="entry name" value="RPTC_insert"/>
</dbReference>
<dbReference type="SUPFAM" id="SSF55205">
    <property type="entry name" value="EPT/RTPC-like"/>
    <property type="match status" value="1"/>
</dbReference>
<dbReference type="PANTHER" id="PTHR11096:SF0">
    <property type="entry name" value="RNA 3'-TERMINAL PHOSPHATE CYCLASE"/>
    <property type="match status" value="1"/>
</dbReference>
<reference evidence="3 4" key="1">
    <citation type="submission" date="2024-02" db="EMBL/GenBank/DDBJ databases">
        <title>De novo assembly and annotation of 12 fungi associated with fruit tree decline syndrome in Ontario, Canada.</title>
        <authorList>
            <person name="Sulman M."/>
            <person name="Ellouze W."/>
            <person name="Ilyukhin E."/>
        </authorList>
    </citation>
    <scope>NUCLEOTIDE SEQUENCE [LARGE SCALE GENOMIC DNA]</scope>
    <source>
        <strain evidence="3 4">M11/M66-122</strain>
    </source>
</reference>
<evidence type="ECO:0000259" key="2">
    <source>
        <dbReference type="Pfam" id="PF01137"/>
    </source>
</evidence>
<dbReference type="PANTHER" id="PTHR11096">
    <property type="entry name" value="RNA 3' TERMINAL PHOSPHATE CYCLASE"/>
    <property type="match status" value="1"/>
</dbReference>
<dbReference type="EMBL" id="JAKJXP020000071">
    <property type="protein sequence ID" value="KAK7750027.1"/>
    <property type="molecule type" value="Genomic_DNA"/>
</dbReference>
<evidence type="ECO:0000313" key="4">
    <source>
        <dbReference type="Proteomes" id="UP001320420"/>
    </source>
</evidence>
<dbReference type="AlphaFoldDB" id="A0AAN9UNR2"/>
<accession>A0AAN9UNR2</accession>
<dbReference type="Gene3D" id="3.30.360.20">
    <property type="entry name" value="RNA 3'-terminal phosphate cyclase, insert domain"/>
    <property type="match status" value="1"/>
</dbReference>
<dbReference type="InterPro" id="IPR037136">
    <property type="entry name" value="RNA3'_phos_cyclase_dom_sf"/>
</dbReference>
<evidence type="ECO:0000256" key="1">
    <source>
        <dbReference type="SAM" id="MobiDB-lite"/>
    </source>
</evidence>
<dbReference type="InterPro" id="IPR023797">
    <property type="entry name" value="RNA3'_phos_cyclase_dom"/>
</dbReference>
<evidence type="ECO:0000313" key="3">
    <source>
        <dbReference type="EMBL" id="KAK7750027.1"/>
    </source>
</evidence>
<dbReference type="Pfam" id="PF01137">
    <property type="entry name" value="RTC"/>
    <property type="match status" value="1"/>
</dbReference>
<dbReference type="Proteomes" id="UP001320420">
    <property type="component" value="Unassembled WGS sequence"/>
</dbReference>
<dbReference type="GO" id="GO:0005634">
    <property type="term" value="C:nucleus"/>
    <property type="evidence" value="ECO:0007669"/>
    <property type="project" value="TreeGrafter"/>
</dbReference>
<dbReference type="GO" id="GO:0003963">
    <property type="term" value="F:RNA-3'-phosphate cyclase activity"/>
    <property type="evidence" value="ECO:0007669"/>
    <property type="project" value="TreeGrafter"/>
</dbReference>
<keyword evidence="4" id="KW-1185">Reference proteome</keyword>
<feature type="region of interest" description="Disordered" evidence="1">
    <location>
        <begin position="385"/>
        <end position="427"/>
    </location>
</feature>
<dbReference type="Gene3D" id="3.65.10.20">
    <property type="entry name" value="RNA 3'-terminal phosphate cyclase domain"/>
    <property type="match status" value="1"/>
</dbReference>
<comment type="caution">
    <text evidence="3">The sequence shown here is derived from an EMBL/GenBank/DDBJ whole genome shotgun (WGS) entry which is preliminary data.</text>
</comment>
<feature type="compositionally biased region" description="Acidic residues" evidence="1">
    <location>
        <begin position="394"/>
        <end position="404"/>
    </location>
</feature>
<dbReference type="InterPro" id="IPR000228">
    <property type="entry name" value="RNA3'_term_phos_cyc"/>
</dbReference>
<organism evidence="3 4">
    <name type="scientific">Diatrype stigma</name>
    <dbReference type="NCBI Taxonomy" id="117547"/>
    <lineage>
        <taxon>Eukaryota</taxon>
        <taxon>Fungi</taxon>
        <taxon>Dikarya</taxon>
        <taxon>Ascomycota</taxon>
        <taxon>Pezizomycotina</taxon>
        <taxon>Sordariomycetes</taxon>
        <taxon>Xylariomycetidae</taxon>
        <taxon>Xylariales</taxon>
        <taxon>Diatrypaceae</taxon>
        <taxon>Diatrype</taxon>
    </lineage>
</organism>
<gene>
    <name evidence="3" type="ORF">SLS62_008019</name>
</gene>
<sequence length="459" mass="50428">MPPKKQKLLELDGRTGEGGGQLVRIACALAAVTSQPVRIHHVRGNRPGSRGGGLKSQHVTSIQWLADASGAQVDGLEVGSQTLEFWPSTPPTALWKQQQQEGQPRRIRIAADSGAASALLVFQAVFPFLLFAGSGSEGGNDEEIEKEEGQEEEPIELEIHGGTNVSFSPSYEYLDQVLLPALQAHFGVCVERRLERRRWSQGSSSQPKGAVWFRFRPLRPGQTLKLCSSPLPLVTEAEAKIQRIDVSVLAPAAVRAPLESAVARDLEARFPGAEVRVVVGEDSGHASRLYALVVAHSETEGVRWGCDWLYDRTTKRKTPEQLGAEIARRVCADLAAEIYRGSVVDEHLQDQLVVFQALAEDRTSFPRPQSSSAADLLEPAMERLGVVGGGRGGEEEEEEEEEEGQREVRMRRDRKTDEPFGEGSMHTRTARWVASELLPAVRWFNDGSVCEGAGLRFDR</sequence>
<name>A0AAN9UNR2_9PEZI</name>
<dbReference type="GO" id="GO:0006396">
    <property type="term" value="P:RNA processing"/>
    <property type="evidence" value="ECO:0007669"/>
    <property type="project" value="InterPro"/>
</dbReference>
<feature type="compositionally biased region" description="Basic and acidic residues" evidence="1">
    <location>
        <begin position="405"/>
        <end position="418"/>
    </location>
</feature>
<feature type="domain" description="RNA 3'-terminal phosphate cyclase" evidence="2">
    <location>
        <begin position="16"/>
        <end position="367"/>
    </location>
</feature>
<protein>
    <recommendedName>
        <fullName evidence="2">RNA 3'-terminal phosphate cyclase domain-containing protein</fullName>
    </recommendedName>
</protein>